<reference evidence="2" key="1">
    <citation type="submission" date="2022-12" db="EMBL/GenBank/DDBJ databases">
        <authorList>
            <person name="Petersen C."/>
        </authorList>
    </citation>
    <scope>NUCLEOTIDE SEQUENCE</scope>
    <source>
        <strain evidence="2">IBT 17660</strain>
    </source>
</reference>
<name>A0A9W9WSG7_9EURO</name>
<protein>
    <submittedName>
        <fullName evidence="2">Uncharacterized protein</fullName>
    </submittedName>
</protein>
<dbReference type="Proteomes" id="UP001147760">
    <property type="component" value="Unassembled WGS sequence"/>
</dbReference>
<evidence type="ECO:0000313" key="2">
    <source>
        <dbReference type="EMBL" id="KAJ5472412.1"/>
    </source>
</evidence>
<dbReference type="EMBL" id="JAPWDO010000004">
    <property type="protein sequence ID" value="KAJ5472412.1"/>
    <property type="molecule type" value="Genomic_DNA"/>
</dbReference>
<reference evidence="2" key="2">
    <citation type="journal article" date="2023" name="IMA Fungus">
        <title>Comparative genomic study of the Penicillium genus elucidates a diverse pangenome and 15 lateral gene transfer events.</title>
        <authorList>
            <person name="Petersen C."/>
            <person name="Sorensen T."/>
            <person name="Nielsen M.R."/>
            <person name="Sondergaard T.E."/>
            <person name="Sorensen J.L."/>
            <person name="Fitzpatrick D.A."/>
            <person name="Frisvad J.C."/>
            <person name="Nielsen K.L."/>
        </authorList>
    </citation>
    <scope>NUCLEOTIDE SEQUENCE</scope>
    <source>
        <strain evidence="2">IBT 17660</strain>
    </source>
</reference>
<sequence>MDPCIQELNTCSEDLASPVRTLGDLPVHFHVIKQHSLRYSGRDFVHNRLDTEETIGVQPLGKIQSQTTPMLHGQDTGQCAEAD</sequence>
<evidence type="ECO:0000313" key="3">
    <source>
        <dbReference type="Proteomes" id="UP001147760"/>
    </source>
</evidence>
<gene>
    <name evidence="2" type="ORF">N7530_006413</name>
</gene>
<organism evidence="2 3">
    <name type="scientific">Penicillium desertorum</name>
    <dbReference type="NCBI Taxonomy" id="1303715"/>
    <lineage>
        <taxon>Eukaryota</taxon>
        <taxon>Fungi</taxon>
        <taxon>Dikarya</taxon>
        <taxon>Ascomycota</taxon>
        <taxon>Pezizomycotina</taxon>
        <taxon>Eurotiomycetes</taxon>
        <taxon>Eurotiomycetidae</taxon>
        <taxon>Eurotiales</taxon>
        <taxon>Aspergillaceae</taxon>
        <taxon>Penicillium</taxon>
    </lineage>
</organism>
<comment type="caution">
    <text evidence="2">The sequence shown here is derived from an EMBL/GenBank/DDBJ whole genome shotgun (WGS) entry which is preliminary data.</text>
</comment>
<accession>A0A9W9WSG7</accession>
<evidence type="ECO:0000256" key="1">
    <source>
        <dbReference type="SAM" id="MobiDB-lite"/>
    </source>
</evidence>
<proteinExistence type="predicted"/>
<dbReference type="AlphaFoldDB" id="A0A9W9WSG7"/>
<keyword evidence="3" id="KW-1185">Reference proteome</keyword>
<feature type="region of interest" description="Disordered" evidence="1">
    <location>
        <begin position="64"/>
        <end position="83"/>
    </location>
</feature>